<feature type="transmembrane region" description="Helical" evidence="6">
    <location>
        <begin position="46"/>
        <end position="66"/>
    </location>
</feature>
<comment type="similarity">
    <text evidence="2 6">Belongs to the drug/metabolite transporter (DMT) superfamily. Plant drug/metabolite exporter (P-DME) (TC 2.A.7.4) family.</text>
</comment>
<keyword evidence="5 6" id="KW-0472">Membrane</keyword>
<proteinExistence type="inferred from homology"/>
<gene>
    <name evidence="8" type="ORF">RD792_008429</name>
</gene>
<dbReference type="Proteomes" id="UP001291926">
    <property type="component" value="Unassembled WGS sequence"/>
</dbReference>
<name>A0ABR0D941_9LAMI</name>
<comment type="subcellular location">
    <subcellularLocation>
        <location evidence="1 6">Membrane</location>
        <topology evidence="1 6">Multi-pass membrane protein</topology>
    </subcellularLocation>
</comment>
<dbReference type="EMBL" id="JAYDYQ010002533">
    <property type="protein sequence ID" value="KAK4485782.1"/>
    <property type="molecule type" value="Genomic_DNA"/>
</dbReference>
<evidence type="ECO:0000313" key="9">
    <source>
        <dbReference type="Proteomes" id="UP001291926"/>
    </source>
</evidence>
<feature type="transmembrane region" description="Helical" evidence="6">
    <location>
        <begin position="108"/>
        <end position="128"/>
    </location>
</feature>
<feature type="transmembrane region" description="Helical" evidence="6">
    <location>
        <begin position="223"/>
        <end position="244"/>
    </location>
</feature>
<feature type="domain" description="EamA" evidence="7">
    <location>
        <begin position="19"/>
        <end position="158"/>
    </location>
</feature>
<evidence type="ECO:0000256" key="5">
    <source>
        <dbReference type="ARBA" id="ARBA00023136"/>
    </source>
</evidence>
<feature type="transmembrane region" description="Helical" evidence="6">
    <location>
        <begin position="191"/>
        <end position="211"/>
    </location>
</feature>
<feature type="transmembrane region" description="Helical" evidence="6">
    <location>
        <begin position="15"/>
        <end position="34"/>
    </location>
</feature>
<protein>
    <recommendedName>
        <fullName evidence="6">WAT1-related protein</fullName>
    </recommendedName>
</protein>
<feature type="transmembrane region" description="Helical" evidence="6">
    <location>
        <begin position="256"/>
        <end position="280"/>
    </location>
</feature>
<evidence type="ECO:0000259" key="7">
    <source>
        <dbReference type="Pfam" id="PF00892"/>
    </source>
</evidence>
<sequence>MDYWSEKMKLLDNEATPYVGMVLASIAQVGLMIISKRAMASGMTNFTFVAYSNALASLLLLPLSLLIHRSSNRPPLTLLLLCGFFSLGFLGCSAQLTGYTGINYTSAAFASAMLNLIPGFTFVLALIFRMEKLACRSSSFLAKAIGTVVSISGAFIVTLYRGPQLMTLQSSSKLHYHQYTTYNNDISQSSWIIGGLFLAVDCAVSSGYIIVQAIILRKYPAELIIVFFYCFFAAILSTVVSLIVDRDLSAWALQPNIRLIAVLYSGVFGSAFQVSITTWCLHRKGPLFVAMFHPLGIVIAAVLGIIFLGDILYLGSLVGSIIIVIGFYSVMWGKANEVKVIDNSESSDSFSGTAPLLSIKEEEEEEVEI</sequence>
<keyword evidence="3 6" id="KW-0812">Transmembrane</keyword>
<evidence type="ECO:0000313" key="8">
    <source>
        <dbReference type="EMBL" id="KAK4485782.1"/>
    </source>
</evidence>
<dbReference type="Pfam" id="PF00892">
    <property type="entry name" value="EamA"/>
    <property type="match status" value="2"/>
</dbReference>
<feature type="domain" description="EamA" evidence="7">
    <location>
        <begin position="194"/>
        <end position="330"/>
    </location>
</feature>
<dbReference type="SUPFAM" id="SSF103481">
    <property type="entry name" value="Multidrug resistance efflux transporter EmrE"/>
    <property type="match status" value="2"/>
</dbReference>
<evidence type="ECO:0000256" key="1">
    <source>
        <dbReference type="ARBA" id="ARBA00004141"/>
    </source>
</evidence>
<reference evidence="8 9" key="1">
    <citation type="journal article" date="2023" name="bioRxiv">
        <title>Genome report: Whole genome sequence and annotation of Penstemon davidsonii.</title>
        <authorList>
            <person name="Ostevik K.L."/>
            <person name="Alabady M."/>
            <person name="Zhang M."/>
            <person name="Rausher M.D."/>
        </authorList>
    </citation>
    <scope>NUCLEOTIDE SEQUENCE [LARGE SCALE GENOMIC DNA]</scope>
    <source>
        <strain evidence="8">DNT005</strain>
        <tissue evidence="8">Whole leaf</tissue>
    </source>
</reference>
<feature type="transmembrane region" description="Helical" evidence="6">
    <location>
        <begin position="287"/>
        <end position="307"/>
    </location>
</feature>
<feature type="transmembrane region" description="Helical" evidence="6">
    <location>
        <begin position="140"/>
        <end position="160"/>
    </location>
</feature>
<dbReference type="InterPro" id="IPR000620">
    <property type="entry name" value="EamA_dom"/>
</dbReference>
<dbReference type="InterPro" id="IPR030184">
    <property type="entry name" value="WAT1-related"/>
</dbReference>
<organism evidence="8 9">
    <name type="scientific">Penstemon davidsonii</name>
    <dbReference type="NCBI Taxonomy" id="160366"/>
    <lineage>
        <taxon>Eukaryota</taxon>
        <taxon>Viridiplantae</taxon>
        <taxon>Streptophyta</taxon>
        <taxon>Embryophyta</taxon>
        <taxon>Tracheophyta</taxon>
        <taxon>Spermatophyta</taxon>
        <taxon>Magnoliopsida</taxon>
        <taxon>eudicotyledons</taxon>
        <taxon>Gunneridae</taxon>
        <taxon>Pentapetalae</taxon>
        <taxon>asterids</taxon>
        <taxon>lamiids</taxon>
        <taxon>Lamiales</taxon>
        <taxon>Plantaginaceae</taxon>
        <taxon>Cheloneae</taxon>
        <taxon>Penstemon</taxon>
    </lineage>
</organism>
<accession>A0ABR0D941</accession>
<feature type="transmembrane region" description="Helical" evidence="6">
    <location>
        <begin position="313"/>
        <end position="331"/>
    </location>
</feature>
<dbReference type="PANTHER" id="PTHR31218">
    <property type="entry name" value="WAT1-RELATED PROTEIN"/>
    <property type="match status" value="1"/>
</dbReference>
<keyword evidence="4 6" id="KW-1133">Transmembrane helix</keyword>
<comment type="caution">
    <text evidence="8">The sequence shown here is derived from an EMBL/GenBank/DDBJ whole genome shotgun (WGS) entry which is preliminary data.</text>
</comment>
<evidence type="ECO:0000256" key="4">
    <source>
        <dbReference type="ARBA" id="ARBA00022989"/>
    </source>
</evidence>
<feature type="transmembrane region" description="Helical" evidence="6">
    <location>
        <begin position="78"/>
        <end position="96"/>
    </location>
</feature>
<evidence type="ECO:0000256" key="3">
    <source>
        <dbReference type="ARBA" id="ARBA00022692"/>
    </source>
</evidence>
<dbReference type="InterPro" id="IPR037185">
    <property type="entry name" value="EmrE-like"/>
</dbReference>
<evidence type="ECO:0000256" key="6">
    <source>
        <dbReference type="RuleBase" id="RU363077"/>
    </source>
</evidence>
<keyword evidence="9" id="KW-1185">Reference proteome</keyword>
<evidence type="ECO:0000256" key="2">
    <source>
        <dbReference type="ARBA" id="ARBA00007635"/>
    </source>
</evidence>